<reference evidence="3 4" key="1">
    <citation type="submission" date="2018-01" db="EMBL/GenBank/DDBJ databases">
        <title>Genome sequence of Iodobacter sp. strain PCH194 isolated from Indian Trans-Himalaya.</title>
        <authorList>
            <person name="Kumar V."/>
            <person name="Thakur V."/>
            <person name="Kumar S."/>
            <person name="Singh D."/>
        </authorList>
    </citation>
    <scope>NUCLEOTIDE SEQUENCE [LARGE SCALE GENOMIC DNA]</scope>
    <source>
        <strain evidence="3 4">PCH194</strain>
    </source>
</reference>
<dbReference type="SUPFAM" id="SSF51261">
    <property type="entry name" value="Duplicated hybrid motif"/>
    <property type="match status" value="1"/>
</dbReference>
<dbReference type="Pfam" id="PF01551">
    <property type="entry name" value="Peptidase_M23"/>
    <property type="match status" value="1"/>
</dbReference>
<feature type="domain" description="M23ase beta-sheet core" evidence="2">
    <location>
        <begin position="185"/>
        <end position="279"/>
    </location>
</feature>
<dbReference type="RefSeq" id="WP_130106334.1">
    <property type="nucleotide sequence ID" value="NZ_CP025781.1"/>
</dbReference>
<keyword evidence="4" id="KW-1185">Reference proteome</keyword>
<proteinExistence type="predicted"/>
<keyword evidence="1" id="KW-0812">Transmembrane</keyword>
<evidence type="ECO:0000259" key="2">
    <source>
        <dbReference type="Pfam" id="PF01551"/>
    </source>
</evidence>
<dbReference type="InterPro" id="IPR016047">
    <property type="entry name" value="M23ase_b-sheet_dom"/>
</dbReference>
<keyword evidence="1" id="KW-0472">Membrane</keyword>
<sequence>MNIIVMSNRLGKTVSLDSRQIISLALLMLLLVASVAFALGSLIKPSSHQALWRLMPGSNNTRQTEIDALAIRVGELQAKLLRLDGLASQVGNKTGIDIKPFLSSQPVPRGGIQHSGTPLTAATLGSEIDAASSSLNARLDQLALAESILLQPKTWQLPSKAPLNVGLQSSSFGKRIDPFNGNQVFHEGIDFVGESGTPIMAAATGKVSFAAFHPQYGNMVDLDHGNGITSRYAHASKLAVKVGEQVNAGQTIALLGSTGRSTGPHLHFEIRYKGIAQNPLRFIGPATNEINIAATKSGD</sequence>
<dbReference type="FunFam" id="2.70.70.10:FF:000006">
    <property type="entry name" value="M23 family peptidase"/>
    <property type="match status" value="1"/>
</dbReference>
<name>A0A7G3G901_9NEIS</name>
<dbReference type="GO" id="GO:0004222">
    <property type="term" value="F:metalloendopeptidase activity"/>
    <property type="evidence" value="ECO:0007669"/>
    <property type="project" value="TreeGrafter"/>
</dbReference>
<dbReference type="InterPro" id="IPR011055">
    <property type="entry name" value="Dup_hybrid_motif"/>
</dbReference>
<dbReference type="KEGG" id="ifl:C1H71_09505"/>
<dbReference type="Gene3D" id="2.70.70.10">
    <property type="entry name" value="Glucose Permease (Domain IIA)"/>
    <property type="match status" value="1"/>
</dbReference>
<dbReference type="Proteomes" id="UP000515917">
    <property type="component" value="Chromosome"/>
</dbReference>
<dbReference type="CDD" id="cd12797">
    <property type="entry name" value="M23_peptidase"/>
    <property type="match status" value="1"/>
</dbReference>
<dbReference type="EMBL" id="CP025781">
    <property type="protein sequence ID" value="QBC43761.1"/>
    <property type="molecule type" value="Genomic_DNA"/>
</dbReference>
<keyword evidence="1" id="KW-1133">Transmembrane helix</keyword>
<evidence type="ECO:0000313" key="3">
    <source>
        <dbReference type="EMBL" id="QBC43761.1"/>
    </source>
</evidence>
<evidence type="ECO:0000313" key="4">
    <source>
        <dbReference type="Proteomes" id="UP000515917"/>
    </source>
</evidence>
<protein>
    <submittedName>
        <fullName evidence="3">Peptidase M23</fullName>
    </submittedName>
</protein>
<dbReference type="InterPro" id="IPR050570">
    <property type="entry name" value="Cell_wall_metabolism_enzyme"/>
</dbReference>
<gene>
    <name evidence="3" type="ORF">C1H71_09505</name>
</gene>
<evidence type="ECO:0000256" key="1">
    <source>
        <dbReference type="SAM" id="Phobius"/>
    </source>
</evidence>
<dbReference type="PANTHER" id="PTHR21666">
    <property type="entry name" value="PEPTIDASE-RELATED"/>
    <property type="match status" value="1"/>
</dbReference>
<dbReference type="AlphaFoldDB" id="A0A7G3G901"/>
<dbReference type="PANTHER" id="PTHR21666:SF270">
    <property type="entry name" value="MUREIN HYDROLASE ACTIVATOR ENVC"/>
    <property type="match status" value="1"/>
</dbReference>
<accession>A0A7G3G901</accession>
<organism evidence="3 4">
    <name type="scientific">Iodobacter fluviatilis</name>
    <dbReference type="NCBI Taxonomy" id="537"/>
    <lineage>
        <taxon>Bacteria</taxon>
        <taxon>Pseudomonadati</taxon>
        <taxon>Pseudomonadota</taxon>
        <taxon>Betaproteobacteria</taxon>
        <taxon>Neisseriales</taxon>
        <taxon>Chitinibacteraceae</taxon>
        <taxon>Iodobacter</taxon>
    </lineage>
</organism>
<feature type="transmembrane region" description="Helical" evidence="1">
    <location>
        <begin position="21"/>
        <end position="43"/>
    </location>
</feature>